<dbReference type="SUPFAM" id="SSF56349">
    <property type="entry name" value="DNA breaking-rejoining enzymes"/>
    <property type="match status" value="1"/>
</dbReference>
<reference evidence="3 4" key="1">
    <citation type="journal article" date="2019" name="Emerg. Microbes Infect.">
        <title>Comprehensive subspecies identification of 175 nontuberculous mycobacteria species based on 7547 genomic profiles.</title>
        <authorList>
            <person name="Matsumoto Y."/>
            <person name="Kinjo T."/>
            <person name="Motooka D."/>
            <person name="Nabeya D."/>
            <person name="Jung N."/>
            <person name="Uechi K."/>
            <person name="Horii T."/>
            <person name="Iida T."/>
            <person name="Fujita J."/>
            <person name="Nakamura S."/>
        </authorList>
    </citation>
    <scope>NUCLEOTIDE SEQUENCE [LARGE SCALE GENOMIC DNA]</scope>
    <source>
        <strain evidence="3 4">JCM 18439</strain>
    </source>
</reference>
<name>A0A7I7RB78_MYCCF</name>
<sequence>MSKTHGAGMARHSKVILRGGMQLAVMANVIGTNPVRDVDPIKSKRPPKGAPPLTADQLRDLLAALRASDYCRQHDLADPFTLFIATGLRRSELLGLRWNDFDETAGTLTIAGKVSRVKGEGLRWEAETKTAAGRRTLALPRFAVDALKQRRSLPYLGEHPEILFPSTAGTWRDPSNFGREWRRVREELCVPDVTTHSFRKSVATLIDDKGLSARIGADHLGHRRASMTQDVYMARGKIHPEVANVLDDAISDA</sequence>
<organism evidence="3 4">
    <name type="scientific">Mycolicibacterium celeriflavum</name>
    <name type="common">Mycobacterium celeriflavum</name>
    <dbReference type="NCBI Taxonomy" id="1249101"/>
    <lineage>
        <taxon>Bacteria</taxon>
        <taxon>Bacillati</taxon>
        <taxon>Actinomycetota</taxon>
        <taxon>Actinomycetes</taxon>
        <taxon>Mycobacteriales</taxon>
        <taxon>Mycobacteriaceae</taxon>
        <taxon>Mycolicibacterium</taxon>
    </lineage>
</organism>
<evidence type="ECO:0000313" key="3">
    <source>
        <dbReference type="EMBL" id="BBY41792.1"/>
    </source>
</evidence>
<accession>A0A7I7RB78</accession>
<protein>
    <recommendedName>
        <fullName evidence="2">Tyr recombinase domain-containing protein</fullName>
    </recommendedName>
</protein>
<dbReference type="EMBL" id="AP022591">
    <property type="protein sequence ID" value="BBY41792.1"/>
    <property type="molecule type" value="Genomic_DNA"/>
</dbReference>
<gene>
    <name evidence="3" type="ORF">MCEL_00870</name>
</gene>
<dbReference type="KEGG" id="mcee:MCEL_00870"/>
<dbReference type="PANTHER" id="PTHR30349:SF91">
    <property type="entry name" value="INTA PROTEIN"/>
    <property type="match status" value="1"/>
</dbReference>
<dbReference type="GO" id="GO:0015074">
    <property type="term" value="P:DNA integration"/>
    <property type="evidence" value="ECO:0007669"/>
    <property type="project" value="InterPro"/>
</dbReference>
<dbReference type="AlphaFoldDB" id="A0A7I7RB78"/>
<feature type="domain" description="Tyr recombinase" evidence="2">
    <location>
        <begin position="48"/>
        <end position="247"/>
    </location>
</feature>
<keyword evidence="1" id="KW-0233">DNA recombination</keyword>
<dbReference type="PROSITE" id="PS51898">
    <property type="entry name" value="TYR_RECOMBINASE"/>
    <property type="match status" value="1"/>
</dbReference>
<dbReference type="InterPro" id="IPR002104">
    <property type="entry name" value="Integrase_catalytic"/>
</dbReference>
<dbReference type="InterPro" id="IPR013762">
    <property type="entry name" value="Integrase-like_cat_sf"/>
</dbReference>
<dbReference type="Proteomes" id="UP000466431">
    <property type="component" value="Chromosome"/>
</dbReference>
<evidence type="ECO:0000313" key="4">
    <source>
        <dbReference type="Proteomes" id="UP000466431"/>
    </source>
</evidence>
<proteinExistence type="predicted"/>
<dbReference type="Gene3D" id="1.10.443.10">
    <property type="entry name" value="Intergrase catalytic core"/>
    <property type="match status" value="1"/>
</dbReference>
<evidence type="ECO:0000256" key="1">
    <source>
        <dbReference type="ARBA" id="ARBA00023172"/>
    </source>
</evidence>
<dbReference type="InterPro" id="IPR050090">
    <property type="entry name" value="Tyrosine_recombinase_XerCD"/>
</dbReference>
<dbReference type="InterPro" id="IPR011010">
    <property type="entry name" value="DNA_brk_join_enz"/>
</dbReference>
<dbReference type="CDD" id="cd01189">
    <property type="entry name" value="INT_ICEBs1_C_like"/>
    <property type="match status" value="1"/>
</dbReference>
<dbReference type="GO" id="GO:0006310">
    <property type="term" value="P:DNA recombination"/>
    <property type="evidence" value="ECO:0007669"/>
    <property type="project" value="UniProtKB-KW"/>
</dbReference>
<evidence type="ECO:0000259" key="2">
    <source>
        <dbReference type="PROSITE" id="PS51898"/>
    </source>
</evidence>
<keyword evidence="4" id="KW-1185">Reference proteome</keyword>
<dbReference type="GO" id="GO:0003677">
    <property type="term" value="F:DNA binding"/>
    <property type="evidence" value="ECO:0007669"/>
    <property type="project" value="InterPro"/>
</dbReference>
<dbReference type="PANTHER" id="PTHR30349">
    <property type="entry name" value="PHAGE INTEGRASE-RELATED"/>
    <property type="match status" value="1"/>
</dbReference>
<dbReference type="Pfam" id="PF00589">
    <property type="entry name" value="Phage_integrase"/>
    <property type="match status" value="1"/>
</dbReference>
<dbReference type="RefSeq" id="WP_234806239.1">
    <property type="nucleotide sequence ID" value="NZ_AP022591.1"/>
</dbReference>